<keyword evidence="6 16" id="KW-0418">Kinase</keyword>
<reference evidence="16 17" key="1">
    <citation type="submission" date="2016-01" db="EMBL/GenBank/DDBJ databases">
        <title>The draft genome sequence of Aquimarina sp. RZW4-3-2.</title>
        <authorList>
            <person name="Wang Y."/>
        </authorList>
    </citation>
    <scope>NUCLEOTIDE SEQUENCE [LARGE SCALE GENOMIC DNA]</scope>
    <source>
        <strain evidence="16 17">RZW4-3-2</strain>
    </source>
</reference>
<dbReference type="InterPro" id="IPR005467">
    <property type="entry name" value="His_kinase_dom"/>
</dbReference>
<dbReference type="InterPro" id="IPR036890">
    <property type="entry name" value="HATPase_C_sf"/>
</dbReference>
<protein>
    <recommendedName>
        <fullName evidence="2">histidine kinase</fullName>
        <ecNumber evidence="2">2.7.13.3</ecNumber>
    </recommendedName>
</protein>
<dbReference type="FunFam" id="1.10.287.130:FF:000045">
    <property type="entry name" value="Two-component system sensor histidine kinase/response regulator"/>
    <property type="match status" value="1"/>
</dbReference>
<dbReference type="Pfam" id="PF00072">
    <property type="entry name" value="Response_reg"/>
    <property type="match status" value="1"/>
</dbReference>
<dbReference type="InterPro" id="IPR018060">
    <property type="entry name" value="HTH_AraC"/>
</dbReference>
<dbReference type="InterPro" id="IPR003594">
    <property type="entry name" value="HATPase_dom"/>
</dbReference>
<dbReference type="GO" id="GO:0003700">
    <property type="term" value="F:DNA-binding transcription factor activity"/>
    <property type="evidence" value="ECO:0007669"/>
    <property type="project" value="InterPro"/>
</dbReference>
<evidence type="ECO:0000313" key="17">
    <source>
        <dbReference type="Proteomes" id="UP000076715"/>
    </source>
</evidence>
<dbReference type="PANTHER" id="PTHR43547:SF2">
    <property type="entry name" value="HYBRID SIGNAL TRANSDUCTION HISTIDINE KINASE C"/>
    <property type="match status" value="1"/>
</dbReference>
<dbReference type="Proteomes" id="UP000076715">
    <property type="component" value="Unassembled WGS sequence"/>
</dbReference>
<dbReference type="GO" id="GO:0005524">
    <property type="term" value="F:ATP binding"/>
    <property type="evidence" value="ECO:0007669"/>
    <property type="project" value="UniProtKB-KW"/>
</dbReference>
<dbReference type="STRING" id="1642818.AWE51_17535"/>
<dbReference type="EMBL" id="LQRT01000058">
    <property type="protein sequence ID" value="KZS38358.1"/>
    <property type="molecule type" value="Genomic_DNA"/>
</dbReference>
<keyword evidence="9" id="KW-0805">Transcription regulation</keyword>
<dbReference type="FunFam" id="1.10.10.60:FF:000284">
    <property type="entry name" value="Two-component system sensor histidine kinase/response regulator"/>
    <property type="match status" value="1"/>
</dbReference>
<keyword evidence="4" id="KW-0808">Transferase</keyword>
<organism evidence="16 17">
    <name type="scientific">Aquimarina aggregata</name>
    <dbReference type="NCBI Taxonomy" id="1642818"/>
    <lineage>
        <taxon>Bacteria</taxon>
        <taxon>Pseudomonadati</taxon>
        <taxon>Bacteroidota</taxon>
        <taxon>Flavobacteriia</taxon>
        <taxon>Flavobacteriales</taxon>
        <taxon>Flavobacteriaceae</taxon>
        <taxon>Aquimarina</taxon>
    </lineage>
</organism>
<comment type="catalytic activity">
    <reaction evidence="1">
        <text>ATP + protein L-histidine = ADP + protein N-phospho-L-histidine.</text>
        <dbReference type="EC" id="2.7.13.3"/>
    </reaction>
</comment>
<dbReference type="SUPFAM" id="SSF55874">
    <property type="entry name" value="ATPase domain of HSP90 chaperone/DNA topoisomerase II/histidine kinase"/>
    <property type="match status" value="1"/>
</dbReference>
<dbReference type="Pfam" id="PF07495">
    <property type="entry name" value="Y_Y_Y"/>
    <property type="match status" value="1"/>
</dbReference>
<evidence type="ECO:0000259" key="14">
    <source>
        <dbReference type="PROSITE" id="PS50109"/>
    </source>
</evidence>
<keyword evidence="3 11" id="KW-0597">Phosphoprotein</keyword>
<dbReference type="PRINTS" id="PR00344">
    <property type="entry name" value="BCTRLSENSOR"/>
</dbReference>
<dbReference type="InterPro" id="IPR009057">
    <property type="entry name" value="Homeodomain-like_sf"/>
</dbReference>
<dbReference type="Pfam" id="PF00512">
    <property type="entry name" value="HisKA"/>
    <property type="match status" value="1"/>
</dbReference>
<dbReference type="Pfam" id="PF02518">
    <property type="entry name" value="HATPase_c"/>
    <property type="match status" value="1"/>
</dbReference>
<dbReference type="InterPro" id="IPR011123">
    <property type="entry name" value="Y_Y_Y"/>
</dbReference>
<evidence type="ECO:0000256" key="1">
    <source>
        <dbReference type="ARBA" id="ARBA00000085"/>
    </source>
</evidence>
<dbReference type="EC" id="2.7.13.3" evidence="2"/>
<dbReference type="SMART" id="SM00342">
    <property type="entry name" value="HTH_ARAC"/>
    <property type="match status" value="1"/>
</dbReference>
<dbReference type="Gene3D" id="3.40.50.2300">
    <property type="match status" value="1"/>
</dbReference>
<dbReference type="InterPro" id="IPR036097">
    <property type="entry name" value="HisK_dim/P_sf"/>
</dbReference>
<evidence type="ECO:0000259" key="15">
    <source>
        <dbReference type="PROSITE" id="PS50110"/>
    </source>
</evidence>
<evidence type="ECO:0000256" key="8">
    <source>
        <dbReference type="ARBA" id="ARBA00023012"/>
    </source>
</evidence>
<keyword evidence="7" id="KW-0067">ATP-binding</keyword>
<evidence type="ECO:0000313" key="16">
    <source>
        <dbReference type="EMBL" id="KZS38358.1"/>
    </source>
</evidence>
<evidence type="ECO:0000256" key="3">
    <source>
        <dbReference type="ARBA" id="ARBA00022553"/>
    </source>
</evidence>
<dbReference type="Gene3D" id="3.30.565.10">
    <property type="entry name" value="Histidine kinase-like ATPase, C-terminal domain"/>
    <property type="match status" value="1"/>
</dbReference>
<dbReference type="PROSITE" id="PS50109">
    <property type="entry name" value="HIS_KIN"/>
    <property type="match status" value="1"/>
</dbReference>
<feature type="modified residue" description="4-aspartylphosphate" evidence="11">
    <location>
        <position position="1213"/>
    </location>
</feature>
<dbReference type="Gene3D" id="2.130.10.10">
    <property type="entry name" value="YVTN repeat-like/Quinoprotein amine dehydrogenase"/>
    <property type="match status" value="3"/>
</dbReference>
<keyword evidence="17" id="KW-1185">Reference proteome</keyword>
<evidence type="ECO:0000256" key="4">
    <source>
        <dbReference type="ARBA" id="ARBA00022679"/>
    </source>
</evidence>
<dbReference type="InterPro" id="IPR015943">
    <property type="entry name" value="WD40/YVTN_repeat-like_dom_sf"/>
</dbReference>
<dbReference type="SMART" id="SM00448">
    <property type="entry name" value="REC"/>
    <property type="match status" value="1"/>
</dbReference>
<accession>A0A162X0X3</accession>
<evidence type="ECO:0000256" key="9">
    <source>
        <dbReference type="ARBA" id="ARBA00023015"/>
    </source>
</evidence>
<dbReference type="Gene3D" id="1.10.287.130">
    <property type="match status" value="1"/>
</dbReference>
<dbReference type="SUPFAM" id="SSF47384">
    <property type="entry name" value="Homodimeric domain of signal transducing histidine kinase"/>
    <property type="match status" value="1"/>
</dbReference>
<dbReference type="InterPro" id="IPR011110">
    <property type="entry name" value="Reg_prop"/>
</dbReference>
<dbReference type="GO" id="GO:0000155">
    <property type="term" value="F:phosphorelay sensor kinase activity"/>
    <property type="evidence" value="ECO:0007669"/>
    <property type="project" value="InterPro"/>
</dbReference>
<comment type="caution">
    <text evidence="16">The sequence shown here is derived from an EMBL/GenBank/DDBJ whole genome shotgun (WGS) entry which is preliminary data.</text>
</comment>
<dbReference type="Gene3D" id="1.10.10.60">
    <property type="entry name" value="Homeodomain-like"/>
    <property type="match status" value="1"/>
</dbReference>
<dbReference type="SMART" id="SM00387">
    <property type="entry name" value="HATPase_c"/>
    <property type="match status" value="1"/>
</dbReference>
<dbReference type="InterPro" id="IPR004358">
    <property type="entry name" value="Sig_transdc_His_kin-like_C"/>
</dbReference>
<evidence type="ECO:0000259" key="13">
    <source>
        <dbReference type="PROSITE" id="PS01124"/>
    </source>
</evidence>
<dbReference type="OrthoDB" id="358279at2"/>
<feature type="domain" description="Histidine kinase" evidence="14">
    <location>
        <begin position="880"/>
        <end position="1114"/>
    </location>
</feature>
<dbReference type="SUPFAM" id="SSF46689">
    <property type="entry name" value="Homeodomain-like"/>
    <property type="match status" value="1"/>
</dbReference>
<dbReference type="InterPro" id="IPR003661">
    <property type="entry name" value="HisK_dim/P_dom"/>
</dbReference>
<dbReference type="PROSITE" id="PS50110">
    <property type="entry name" value="RESPONSE_REGULATORY"/>
    <property type="match status" value="1"/>
</dbReference>
<evidence type="ECO:0000256" key="2">
    <source>
        <dbReference type="ARBA" id="ARBA00012438"/>
    </source>
</evidence>
<feature type="domain" description="HTH araC/xylS-type" evidence="13">
    <location>
        <begin position="1312"/>
        <end position="1411"/>
    </location>
</feature>
<dbReference type="Pfam" id="PF07494">
    <property type="entry name" value="Reg_prop"/>
    <property type="match status" value="8"/>
</dbReference>
<dbReference type="InterPro" id="IPR001789">
    <property type="entry name" value="Sig_transdc_resp-reg_receiver"/>
</dbReference>
<keyword evidence="10" id="KW-0804">Transcription</keyword>
<keyword evidence="12" id="KW-0175">Coiled coil</keyword>
<name>A0A162X0X3_9FLAO</name>
<dbReference type="SMART" id="SM00388">
    <property type="entry name" value="HisKA"/>
    <property type="match status" value="1"/>
</dbReference>
<evidence type="ECO:0000256" key="12">
    <source>
        <dbReference type="SAM" id="Coils"/>
    </source>
</evidence>
<dbReference type="InterPro" id="IPR011006">
    <property type="entry name" value="CheY-like_superfamily"/>
</dbReference>
<dbReference type="RefSeq" id="WP_066319294.1">
    <property type="nucleotide sequence ID" value="NZ_CANLSS010000003.1"/>
</dbReference>
<dbReference type="Gene3D" id="2.60.40.10">
    <property type="entry name" value="Immunoglobulins"/>
    <property type="match status" value="1"/>
</dbReference>
<keyword evidence="5" id="KW-0547">Nucleotide-binding</keyword>
<evidence type="ECO:0000256" key="5">
    <source>
        <dbReference type="ARBA" id="ARBA00022741"/>
    </source>
</evidence>
<feature type="coiled-coil region" evidence="12">
    <location>
        <begin position="845"/>
        <end position="872"/>
    </location>
</feature>
<dbReference type="CDD" id="cd00075">
    <property type="entry name" value="HATPase"/>
    <property type="match status" value="1"/>
</dbReference>
<dbReference type="SUPFAM" id="SSF63829">
    <property type="entry name" value="Calcium-dependent phosphotriesterase"/>
    <property type="match status" value="3"/>
</dbReference>
<dbReference type="InterPro" id="IPR013783">
    <property type="entry name" value="Ig-like_fold"/>
</dbReference>
<keyword evidence="8" id="KW-0902">Two-component regulatory system</keyword>
<dbReference type="SUPFAM" id="SSF52172">
    <property type="entry name" value="CheY-like"/>
    <property type="match status" value="1"/>
</dbReference>
<feature type="domain" description="Response regulatory" evidence="15">
    <location>
        <begin position="1165"/>
        <end position="1280"/>
    </location>
</feature>
<dbReference type="Pfam" id="PF12833">
    <property type="entry name" value="HTH_18"/>
    <property type="match status" value="1"/>
</dbReference>
<sequence>MNISTYKFSLLSIIFCFLIVGFENVCYGQDPVYFEHITTDDGLSQSDINAIYQDHKGFMWFGTHDGLNMYDGYKFSVYKPDVNQEGSISSNLIYAINGDKDDNLWIGTTGSGLNFFNRSTGKFTHFKHDESDKKSLSSDHVASIYIDKKNRLWVGTTNGLNMADLTKPVDSLSFQYFNPEQDQVIPNWQENWFNTIYEDRSGQLWAGGHAGVYKLSRDKKGDFYFKLMNETIGLPNIPVKCMGEDKTGRLLIGTDVGLYCQSGNQESGKVFQLNWAFINELLVDNNNNIWCGTNDGLIYFDNSPKNEFPKFVQKFTYDLRIPNSITKNIVKSLFLDKTGIIWVGTNGGGINKFDPERKQFRHIRKTLDPTSLSYDKIRSMYEDSNGTLWIGTEGGGLNMLPKENNNDQYTGFVNFETIGNSFAITEVQTKNKKTLFIGVENDPGLLLLDITDPNNIKEDDVVPVTDINHSVFALLEDHQKNIWIGTYGRGIHRWIKKEDDDYEKDMLIENSSKAIAVSNNIIRDIYEDSQKNIWFATGNGLNRLTKDETTKKYPKFDIFKNVDGDSTTISHNYILTIYESSVGDIWVGTFGGGLNKYIRPSGVQKEGFVSYTEADGLKNNVIKGILEDEEGHLWLSTNQGLSKFDPIKETFKNYDVNDGLQNNEFQELACLKRNDGEMLFGGVNGFNAFYPKNIRENTFKSETVITDFMISNNSVQIGEEVNGRVILENTINNTKEIQLKYWENSFSFEFAGLHYAAPRKNQFAYMLEGFDNHWIQTTADKRFATYTNLEPGKYTLKVKTSNNDGLWDETPSELKIDVVPPFWRTKGAYVVYCLFGLGLLIGFWRNTINRTNRKHQSTLDDLEKDKHEEVQQMKLEFFTNISHEFRTPLTLIKGPLEYLQKSGSNIEESVLQEQYGLMHKNTDYLLRLVNQLLDFRKMNQGKMRLVVRPGNVTDFIKEVGEPFQFLAHKQKIGFAINTANPSLESWFDHDAMEKIMNNLLSNAFKFTPENGSISINISEDNELQTIGVLKAKPDRKRYVVIQVEDSGPGISKNKLENIFDRFYVAKDKDKVNPEGVGIGLSFVKNLVELHQGSISVISERKNGTNFIVRLPIDKESYENIQGISCKEISENDFLMRSSEKESFAIGINDELVDQDLSKSRSKLPVLLIVDDNADIRTFIKQALGENYAIHEAENGKQGLEMAIKIIPNIILTDVLMPVMDGIKFCKNLKTTKETSHIPVLMLTAKSSQESEVQGLKIGADDYIRKPFDMELLQLKLSNIIHQRDQLRKVFNRKITLQPNEVTVTSADEKFLQRAIEIVEKHMMNTDFNVEMLVKEMSHSRSNLYLKFKELTGLSSSEFIRNIRLKRAVQLLDQSDMSVKEIMYMTGFNTASYFSKCFKKQFGVVPSEYVRQIEGSEK</sequence>
<dbReference type="PANTHER" id="PTHR43547">
    <property type="entry name" value="TWO-COMPONENT HISTIDINE KINASE"/>
    <property type="match status" value="1"/>
</dbReference>
<evidence type="ECO:0000256" key="11">
    <source>
        <dbReference type="PROSITE-ProRule" id="PRU00169"/>
    </source>
</evidence>
<dbReference type="GO" id="GO:0043565">
    <property type="term" value="F:sequence-specific DNA binding"/>
    <property type="evidence" value="ECO:0007669"/>
    <property type="project" value="InterPro"/>
</dbReference>
<evidence type="ECO:0000256" key="10">
    <source>
        <dbReference type="ARBA" id="ARBA00023163"/>
    </source>
</evidence>
<evidence type="ECO:0000256" key="7">
    <source>
        <dbReference type="ARBA" id="ARBA00022840"/>
    </source>
</evidence>
<dbReference type="FunFam" id="2.60.40.10:FF:000791">
    <property type="entry name" value="Two-component system sensor histidine kinase/response regulator"/>
    <property type="match status" value="1"/>
</dbReference>
<proteinExistence type="predicted"/>
<evidence type="ECO:0000256" key="6">
    <source>
        <dbReference type="ARBA" id="ARBA00022777"/>
    </source>
</evidence>
<gene>
    <name evidence="16" type="ORF">AWE51_17535</name>
</gene>
<dbReference type="PROSITE" id="PS01124">
    <property type="entry name" value="HTH_ARAC_FAMILY_2"/>
    <property type="match status" value="1"/>
</dbReference>
<dbReference type="FunFam" id="3.30.565.10:FF:000037">
    <property type="entry name" value="Hybrid sensor histidine kinase/response regulator"/>
    <property type="match status" value="1"/>
</dbReference>
<dbReference type="CDD" id="cd00082">
    <property type="entry name" value="HisKA"/>
    <property type="match status" value="1"/>
</dbReference>
<dbReference type="CDD" id="cd17574">
    <property type="entry name" value="REC_OmpR"/>
    <property type="match status" value="1"/>
</dbReference>